<dbReference type="STRING" id="1344416.A0A139A3J5"/>
<dbReference type="Proteomes" id="UP000070544">
    <property type="component" value="Unassembled WGS sequence"/>
</dbReference>
<feature type="compositionally biased region" description="Pro residues" evidence="5">
    <location>
        <begin position="441"/>
        <end position="450"/>
    </location>
</feature>
<dbReference type="Pfam" id="PF07524">
    <property type="entry name" value="Bromo_TP"/>
    <property type="match status" value="1"/>
</dbReference>
<comment type="subcellular location">
    <subcellularLocation>
        <location evidence="1">Nucleus</location>
    </subcellularLocation>
</comment>
<dbReference type="PANTHER" id="PTHR46338:SF1">
    <property type="entry name" value="TRANSCRIPTION INITIATION FACTOR TFIID SUBUNIT 8"/>
    <property type="match status" value="1"/>
</dbReference>
<feature type="compositionally biased region" description="Basic and acidic residues" evidence="5">
    <location>
        <begin position="201"/>
        <end position="210"/>
    </location>
</feature>
<evidence type="ECO:0000256" key="5">
    <source>
        <dbReference type="SAM" id="MobiDB-lite"/>
    </source>
</evidence>
<feature type="compositionally biased region" description="Low complexity" evidence="5">
    <location>
        <begin position="1210"/>
        <end position="1236"/>
    </location>
</feature>
<dbReference type="InterPro" id="IPR037818">
    <property type="entry name" value="TAF8"/>
</dbReference>
<dbReference type="GO" id="GO:0005669">
    <property type="term" value="C:transcription factor TFIID complex"/>
    <property type="evidence" value="ECO:0007669"/>
    <property type="project" value="InterPro"/>
</dbReference>
<feature type="compositionally biased region" description="Basic and acidic residues" evidence="5">
    <location>
        <begin position="543"/>
        <end position="555"/>
    </location>
</feature>
<evidence type="ECO:0000256" key="3">
    <source>
        <dbReference type="ARBA" id="ARBA00023163"/>
    </source>
</evidence>
<evidence type="ECO:0000259" key="6">
    <source>
        <dbReference type="SMART" id="SM00576"/>
    </source>
</evidence>
<feature type="compositionally biased region" description="Polar residues" evidence="5">
    <location>
        <begin position="573"/>
        <end position="583"/>
    </location>
</feature>
<feature type="compositionally biased region" description="Basic and acidic residues" evidence="5">
    <location>
        <begin position="483"/>
        <end position="498"/>
    </location>
</feature>
<feature type="compositionally biased region" description="Pro residues" evidence="5">
    <location>
        <begin position="816"/>
        <end position="831"/>
    </location>
</feature>
<feature type="compositionally biased region" description="Low complexity" evidence="5">
    <location>
        <begin position="328"/>
        <end position="337"/>
    </location>
</feature>
<feature type="compositionally biased region" description="Low complexity" evidence="5">
    <location>
        <begin position="393"/>
        <end position="402"/>
    </location>
</feature>
<reference evidence="7 8" key="1">
    <citation type="journal article" date="2015" name="Genome Biol. Evol.">
        <title>Phylogenomic analyses indicate that early fungi evolved digesting cell walls of algal ancestors of land plants.</title>
        <authorList>
            <person name="Chang Y."/>
            <person name="Wang S."/>
            <person name="Sekimoto S."/>
            <person name="Aerts A.L."/>
            <person name="Choi C."/>
            <person name="Clum A."/>
            <person name="LaButti K.M."/>
            <person name="Lindquist E.A."/>
            <person name="Yee Ngan C."/>
            <person name="Ohm R.A."/>
            <person name="Salamov A.A."/>
            <person name="Grigoriev I.V."/>
            <person name="Spatafora J.W."/>
            <person name="Berbee M.L."/>
        </authorList>
    </citation>
    <scope>NUCLEOTIDE SEQUENCE [LARGE SCALE GENOMIC DNA]</scope>
    <source>
        <strain evidence="7 8">JEL478</strain>
    </source>
</reference>
<feature type="compositionally biased region" description="Basic and acidic residues" evidence="5">
    <location>
        <begin position="647"/>
        <end position="663"/>
    </location>
</feature>
<protein>
    <recommendedName>
        <fullName evidence="6">Bromodomain associated domain-containing protein</fullName>
    </recommendedName>
</protein>
<dbReference type="PANTHER" id="PTHR46338">
    <property type="entry name" value="TRANSCRIPTION INITIATION FACTOR TFIID SUBUNIT 8"/>
    <property type="match status" value="1"/>
</dbReference>
<feature type="compositionally biased region" description="Gly residues" evidence="5">
    <location>
        <begin position="1268"/>
        <end position="1289"/>
    </location>
</feature>
<feature type="compositionally biased region" description="Low complexity" evidence="5">
    <location>
        <begin position="832"/>
        <end position="864"/>
    </location>
</feature>
<evidence type="ECO:0000256" key="1">
    <source>
        <dbReference type="ARBA" id="ARBA00004123"/>
    </source>
</evidence>
<dbReference type="InterPro" id="IPR009072">
    <property type="entry name" value="Histone-fold"/>
</dbReference>
<proteinExistence type="predicted"/>
<gene>
    <name evidence="7" type="ORF">M427DRAFT_35890</name>
</gene>
<evidence type="ECO:0000256" key="2">
    <source>
        <dbReference type="ARBA" id="ARBA00023015"/>
    </source>
</evidence>
<feature type="compositionally biased region" description="Low complexity" evidence="5">
    <location>
        <begin position="250"/>
        <end position="261"/>
    </location>
</feature>
<feature type="domain" description="Bromodomain associated" evidence="6">
    <location>
        <begin position="93"/>
        <end position="169"/>
    </location>
</feature>
<sequence length="1344" mass="137961">MTTAAAAAQLSSMGFAAALTPAPGQAELNQQQQLQQATAQLAQLLALTKNGVSSAQTRSIINRHLLNSAYANPKDPFSALGVPLHLARSDGPRPFAHSIARVFVSQVLAQAGFERTSLAAIDALADIGLQFLSLVGRRARNWAEHSGRSRCNLTDAAKALDEVGVAAEDLAAFARDWLALEPNNPNLRTPVVVAAFPTDVRLDPSDEHGSSSESDDESSAEQGSKSASKSGRVSLLLNSQRPSGSSAGTQRRQIQAPQPRRGPVRGGFVRLEPGPFPMGLPDILPIPSLATPPPNPSTAPTGTPHPHQFPAGAGPPQATFPSPVVAIPTSATTASPAQPHPDASVAPPPESTNPVVDQLLPSIDLSLPNPTRRRPHAGPGAHREATPGSTLEASAPAAQSTPSSPPRDQTRSPSVARSMTPARSPSPTPSASAPLIQNPSTDPPRPPTPTYPSSYAVRFSAPLVAPRSRTGHGHFRAEEEEGRPDAHEHVVGWEESRTGKSGLGAWMRGWGGIGVGLDVDGEGEAEGEKGRGGDLEEEVGEEGGEKEKEKAKESGDGDGDEDMGLRGEDGNVEGNSQNGSAGESNLKDGIAREEGGRSPGDEGDQRTRTNSRDMMVDRKEQAALTVEGVGNQGADRHVDIDMVLDNGPRDDDSARVAKGKENGFDGTMPTEKEERIDANQLEKEAAAMNLSLSNGVNGVEAVPLTNSHVYGDGGKEADLDDDNLDIDVDIVSIEPHSDAAVPAPVQLVSDAAPHLVRETTPAPAPAPPSIPLPPRPRPQPPDPTALLKKALESVRKAGLGGPLTMMVDPPEINVEPPAPQNPAAVPAPPPTLVSASVATTSEAPPAPASASGESLPSSQPQPAAPGLKLKLKLTVPKPAVTAPPAAPAPPPPPPPFRPPRVLLPLLSSHMSLLHPPSAADRLFAYSRGALLDTAFDLAMASSPPSDTSMSRLFRTAKRGGKHIVPQPEEGIDVNVGVFGGISGGTQAFDYGPWLKVVQPKRRGGRGRGGGSVAFPMSSGPGLGRGGPAGPSKVLVGPKMHGHNIKKSGRNQVLNHHHPLHGAGGRGAARAVSPTTVVPALWPPVQNQGGPISLSAAVGGEAEVETFGELDPPRTPQYSPPGPDTPAAAAPKFKVKFSGVGIGAGTPPTASFQSLGRPMSLSESLKGGGSDPAGWPKVPSMAGMSSPTPGAVSGGAGSGGTRIKLSFRPKGAAPAGPETPATPLQPVSISSQGVSNGSIGGSGSGSTPYSPGWIGDGIVQSPMVEDFGDGWGSGGGQRSGGSSPGMGMRMGMGLDHGTANGGGGGVGDAIEYSEDEDEDEGGDEGEGEEGDEDEEDEDDMLVDVE</sequence>
<feature type="compositionally biased region" description="Pro residues" evidence="5">
    <location>
        <begin position="1112"/>
        <end position="1123"/>
    </location>
</feature>
<feature type="compositionally biased region" description="Polar residues" evidence="5">
    <location>
        <begin position="225"/>
        <end position="249"/>
    </location>
</feature>
<keyword evidence="8" id="KW-1185">Reference proteome</keyword>
<feature type="region of interest" description="Disordered" evidence="5">
    <location>
        <begin position="800"/>
        <end position="864"/>
    </location>
</feature>
<feature type="region of interest" description="Disordered" evidence="5">
    <location>
        <begin position="1001"/>
        <end position="1027"/>
    </location>
</feature>
<dbReference type="GO" id="GO:0046982">
    <property type="term" value="F:protein heterodimerization activity"/>
    <property type="evidence" value="ECO:0007669"/>
    <property type="project" value="InterPro"/>
</dbReference>
<feature type="region of interest" description="Disordered" evidence="5">
    <location>
        <begin position="1108"/>
        <end position="1128"/>
    </location>
</feature>
<feature type="compositionally biased region" description="Low complexity" evidence="5">
    <location>
        <begin position="416"/>
        <end position="434"/>
    </location>
</feature>
<name>A0A139A3J5_GONPJ</name>
<keyword evidence="3" id="KW-0804">Transcription</keyword>
<accession>A0A139A3J5</accession>
<evidence type="ECO:0000313" key="8">
    <source>
        <dbReference type="Proteomes" id="UP000070544"/>
    </source>
</evidence>
<feature type="region of interest" description="Disordered" evidence="5">
    <location>
        <begin position="201"/>
        <end position="672"/>
    </location>
</feature>
<dbReference type="OrthoDB" id="436852at2759"/>
<feature type="compositionally biased region" description="Acidic residues" evidence="5">
    <location>
        <begin position="1310"/>
        <end position="1344"/>
    </location>
</feature>
<keyword evidence="4" id="KW-0539">Nucleus</keyword>
<feature type="region of interest" description="Disordered" evidence="5">
    <location>
        <begin position="1146"/>
        <end position="1344"/>
    </location>
</feature>
<feature type="region of interest" description="Disordered" evidence="5">
    <location>
        <begin position="758"/>
        <end position="784"/>
    </location>
</feature>
<evidence type="ECO:0000313" key="7">
    <source>
        <dbReference type="EMBL" id="KXS11350.1"/>
    </source>
</evidence>
<dbReference type="InterPro" id="IPR006565">
    <property type="entry name" value="BTP"/>
</dbReference>
<evidence type="ECO:0000256" key="4">
    <source>
        <dbReference type="ARBA" id="ARBA00023242"/>
    </source>
</evidence>
<feature type="compositionally biased region" description="Basic and acidic residues" evidence="5">
    <location>
        <begin position="585"/>
        <end position="621"/>
    </location>
</feature>
<keyword evidence="2" id="KW-0805">Transcription regulation</keyword>
<feature type="compositionally biased region" description="Pro residues" evidence="5">
    <location>
        <begin position="762"/>
        <end position="783"/>
    </location>
</feature>
<dbReference type="EMBL" id="KQ965803">
    <property type="protein sequence ID" value="KXS11350.1"/>
    <property type="molecule type" value="Genomic_DNA"/>
</dbReference>
<dbReference type="CDD" id="cd00076">
    <property type="entry name" value="HFD_SF"/>
    <property type="match status" value="1"/>
</dbReference>
<dbReference type="Gene3D" id="1.10.20.10">
    <property type="entry name" value="Histone, subunit A"/>
    <property type="match status" value="1"/>
</dbReference>
<dbReference type="SMART" id="SM00576">
    <property type="entry name" value="BTP"/>
    <property type="match status" value="1"/>
</dbReference>
<organism evidence="7 8">
    <name type="scientific">Gonapodya prolifera (strain JEL478)</name>
    <name type="common">Monoblepharis prolifera</name>
    <dbReference type="NCBI Taxonomy" id="1344416"/>
    <lineage>
        <taxon>Eukaryota</taxon>
        <taxon>Fungi</taxon>
        <taxon>Fungi incertae sedis</taxon>
        <taxon>Chytridiomycota</taxon>
        <taxon>Chytridiomycota incertae sedis</taxon>
        <taxon>Monoblepharidomycetes</taxon>
        <taxon>Monoblepharidales</taxon>
        <taxon>Gonapodyaceae</taxon>
        <taxon>Gonapodya</taxon>
    </lineage>
</organism>